<dbReference type="GO" id="GO:0007229">
    <property type="term" value="P:integrin-mediated signaling pathway"/>
    <property type="evidence" value="ECO:0007669"/>
    <property type="project" value="UniProtKB-KW"/>
</dbReference>
<dbReference type="InterPro" id="IPR032695">
    <property type="entry name" value="Integrin_dom_sf"/>
</dbReference>
<dbReference type="InterPro" id="IPR057073">
    <property type="entry name" value="EGF_integrin_2"/>
</dbReference>
<dbReference type="WBParaSite" id="Gr19_v10_g4280.t1">
    <property type="protein sequence ID" value="Gr19_v10_g4280.t1"/>
    <property type="gene ID" value="Gr19_v10_g4280"/>
</dbReference>
<dbReference type="SMART" id="SM01242">
    <property type="entry name" value="Integrin_B_tail"/>
    <property type="match status" value="1"/>
</dbReference>
<dbReference type="Pfam" id="PF17205">
    <property type="entry name" value="PSI_integrin"/>
    <property type="match status" value="1"/>
</dbReference>
<evidence type="ECO:0000256" key="12">
    <source>
        <dbReference type="ARBA" id="ARBA00022889"/>
    </source>
</evidence>
<dbReference type="InterPro" id="IPR013111">
    <property type="entry name" value="EGF_extracell"/>
</dbReference>
<dbReference type="AlphaFoldDB" id="A0A914HTD4"/>
<keyword evidence="14 19" id="KW-0401">Integrin</keyword>
<dbReference type="Proteomes" id="UP000887572">
    <property type="component" value="Unplaced"/>
</dbReference>
<feature type="chain" id="PRO_5037263717" description="Integrin beta" evidence="21">
    <location>
        <begin position="35"/>
        <end position="970"/>
    </location>
</feature>
<dbReference type="PANTHER" id="PTHR10082">
    <property type="entry name" value="INTEGRIN BETA SUBUNIT"/>
    <property type="match status" value="1"/>
</dbReference>
<dbReference type="GO" id="GO:0055002">
    <property type="term" value="P:striated muscle cell development"/>
    <property type="evidence" value="ECO:0007669"/>
    <property type="project" value="UniProtKB-ARBA"/>
</dbReference>
<feature type="domain" description="Integrin beta subunit VWA" evidence="22">
    <location>
        <begin position="65"/>
        <end position="488"/>
    </location>
</feature>
<dbReference type="SUPFAM" id="SSF57196">
    <property type="entry name" value="EGF/Laminin"/>
    <property type="match status" value="2"/>
</dbReference>
<dbReference type="FunFam" id="3.40.50.410:FF:000002">
    <property type="entry name" value="Integrin beta"/>
    <property type="match status" value="1"/>
</dbReference>
<evidence type="ECO:0000313" key="26">
    <source>
        <dbReference type="WBParaSite" id="Gr19_v10_g4280.t1"/>
    </source>
</evidence>
<name>A0A914HTD4_GLORO</name>
<dbReference type="PROSITE" id="PS52047">
    <property type="entry name" value="I_EGF_2"/>
    <property type="match status" value="3"/>
</dbReference>
<keyword evidence="10" id="KW-0106">Calcium</keyword>
<keyword evidence="5" id="KW-0597">Phosphoprotein</keyword>
<dbReference type="InterPro" id="IPR036465">
    <property type="entry name" value="vWFA_dom_sf"/>
</dbReference>
<evidence type="ECO:0000256" key="17">
    <source>
        <dbReference type="ARBA" id="ARBA00023170"/>
    </source>
</evidence>
<evidence type="ECO:0000256" key="13">
    <source>
        <dbReference type="ARBA" id="ARBA00022989"/>
    </source>
</evidence>
<dbReference type="GO" id="GO:0007160">
    <property type="term" value="P:cell-matrix adhesion"/>
    <property type="evidence" value="ECO:0007669"/>
    <property type="project" value="TreeGrafter"/>
</dbReference>
<evidence type="ECO:0000256" key="8">
    <source>
        <dbReference type="ARBA" id="ARBA00022729"/>
    </source>
</evidence>
<dbReference type="GO" id="GO:0048513">
    <property type="term" value="P:animal organ development"/>
    <property type="evidence" value="ECO:0007669"/>
    <property type="project" value="UniProtKB-ARBA"/>
</dbReference>
<keyword evidence="12 19" id="KW-0130">Cell adhesion</keyword>
<dbReference type="InterPro" id="IPR036349">
    <property type="entry name" value="Integrin_bsu_tail_dom_sf"/>
</dbReference>
<sequence length="970" mass="107671">MATFLPFSIPSATLGAVTLWLISSSVCFLPRASAQLKQEGAADDGEIIMSEPGFPCHSLSQENYTCSGCIQLHDSCAWCMDFSFNNLAQYSRCDSPQTLLEHGCAPEQIVNPASTLRNLLNEPFTDGTEEGEHTVQLRPQEVEIRIRPKSKARFHVRFRQPHDYPVDLYYLMDLSYSMKDDKEKLSQLGDLLAERMRSITKNFRLGFGSFIDKKVMPFVDPRREKQEQPCAEGCAPTYGFRHQMSLTSNTAKFAKEVDKAQISGNLDAPEGGFDAVMQAISCNSSIGWRERSRKMIVFSTDAGFHFAGDGRLAGITTPNDGQCHLDSDGYYTKSTEQDYPSIALLHQKIKEKKVNIIFAVTRSNQRLYQQLTDALPDVSTAVGVLATDSSNIVTLIEEEYGKIAEKIIMVDNANASMGLRLSYRSTCVDGRTLMDTNTCDGVKVGDEVEFEVTLDALHCVPQRDFELHIGPSGLEEVLKLYVHVICDCDCEDEIVYNAPECNGHGNLVCGICQCAEGFVGTHCECESGGESAVALEAKCKTDTDSLVCSGRGICKCGVCECFPRANAEEIVSGQFCECDNFNCPRHDRLLCGGHGECVCGTCQCEPGFTGPACECPISQETCIAPNGKVCGGHGECICGRCHCFTDEDGARYSGPFCDICPTCPTKCVEYKPCVMCQQWGTGPYNETRCSECPFTVIPVDELPVLNINESDSWNECQFVDPADDCTFYFLYYYDGMDNLTVWVREHKDCPAPLPVLVIVLIVIAGIVLLGLLLLLLWKLMTLIYDRREYARFEKDRLQARWDTNENPLYKQATTTFKNPVYAGDAAKNNVRSVVDVYPSPFLSQQHKSSDLALHTPIVLLCLQHDTAATGRHSHRFCCNVFSSSSGSGSLSPNSNSIYSAGKWRKWSRFLEQSATQKHPNRARESYNWLIGKVPLSLSRLGTVKPEKREWRVLGPVDIYEFDSVGGDGTR</sequence>
<dbReference type="GO" id="GO:0005178">
    <property type="term" value="F:integrin binding"/>
    <property type="evidence" value="ECO:0007669"/>
    <property type="project" value="TreeGrafter"/>
</dbReference>
<dbReference type="Gene3D" id="3.40.50.410">
    <property type="entry name" value="von Willebrand factor, type A domain"/>
    <property type="match status" value="1"/>
</dbReference>
<dbReference type="GO" id="GO:1902903">
    <property type="term" value="P:regulation of supramolecular fiber organization"/>
    <property type="evidence" value="ECO:0007669"/>
    <property type="project" value="UniProtKB-ARBA"/>
</dbReference>
<dbReference type="GO" id="GO:0110020">
    <property type="term" value="P:regulation of actomyosin structure organization"/>
    <property type="evidence" value="ECO:0007669"/>
    <property type="project" value="UniProtKB-ARBA"/>
</dbReference>
<evidence type="ECO:0000256" key="14">
    <source>
        <dbReference type="ARBA" id="ARBA00023037"/>
    </source>
</evidence>
<feature type="domain" description="Integrin beta subunit tail" evidence="24">
    <location>
        <begin position="667"/>
        <end position="754"/>
    </location>
</feature>
<dbReference type="PRINTS" id="PR01186">
    <property type="entry name" value="INTEGRINB"/>
</dbReference>
<accession>A0A914HTD4</accession>
<feature type="domain" description="Integrin beta subunit cytoplasmic" evidence="23">
    <location>
        <begin position="778"/>
        <end position="824"/>
    </location>
</feature>
<dbReference type="GO" id="GO:0016477">
    <property type="term" value="P:cell migration"/>
    <property type="evidence" value="ECO:0007669"/>
    <property type="project" value="TreeGrafter"/>
</dbReference>
<dbReference type="InterPro" id="IPR012896">
    <property type="entry name" value="Integrin_bsu_tail"/>
</dbReference>
<dbReference type="PANTHER" id="PTHR10082:SF60">
    <property type="entry name" value="INTEGRIN BETA-PS"/>
    <property type="match status" value="1"/>
</dbReference>
<evidence type="ECO:0000256" key="2">
    <source>
        <dbReference type="ARBA" id="ARBA00007449"/>
    </source>
</evidence>
<dbReference type="GO" id="GO:0043005">
    <property type="term" value="C:neuron projection"/>
    <property type="evidence" value="ECO:0007669"/>
    <property type="project" value="UniProtKB-ARBA"/>
</dbReference>
<evidence type="ECO:0000256" key="11">
    <source>
        <dbReference type="ARBA" id="ARBA00022842"/>
    </source>
</evidence>
<keyword evidence="9" id="KW-0677">Repeat</keyword>
<dbReference type="InterPro" id="IPR057243">
    <property type="entry name" value="Integrin_I-EGF_CS"/>
</dbReference>
<dbReference type="Pfam" id="PF18372">
    <property type="entry name" value="I-EGF_1"/>
    <property type="match status" value="1"/>
</dbReference>
<dbReference type="SMART" id="SM01241">
    <property type="entry name" value="Integrin_b_cyt"/>
    <property type="match status" value="1"/>
</dbReference>
<feature type="transmembrane region" description="Helical" evidence="20">
    <location>
        <begin position="753"/>
        <end position="777"/>
    </location>
</feature>
<keyword evidence="13 20" id="KW-1133">Transmembrane helix</keyword>
<comment type="subcellular location">
    <subcellularLocation>
        <location evidence="19">Cell membrane</location>
        <topology evidence="19">Single-pass type I membrane protein</topology>
    </subcellularLocation>
    <subcellularLocation>
        <location evidence="1">Lateral cell membrane</location>
        <topology evidence="1">Single-pass type I membrane protein</topology>
    </subcellularLocation>
</comment>
<dbReference type="GO" id="GO:0030334">
    <property type="term" value="P:regulation of cell migration"/>
    <property type="evidence" value="ECO:0007669"/>
    <property type="project" value="UniProtKB-ARBA"/>
</dbReference>
<dbReference type="GO" id="GO:0042592">
    <property type="term" value="P:homeostatic process"/>
    <property type="evidence" value="ECO:0007669"/>
    <property type="project" value="UniProtKB-ARBA"/>
</dbReference>
<dbReference type="SUPFAM" id="SSF69687">
    <property type="entry name" value="Integrin beta tail domain"/>
    <property type="match status" value="1"/>
</dbReference>
<keyword evidence="15 20" id="KW-0472">Membrane</keyword>
<dbReference type="Gene3D" id="2.60.40.1510">
    <property type="entry name" value="ntegrin, alpha v. Chain A, domain 3"/>
    <property type="match status" value="1"/>
</dbReference>
<dbReference type="Gene3D" id="3.30.1680.10">
    <property type="entry name" value="ligand-binding face of the semaphorins, domain 2"/>
    <property type="match status" value="1"/>
</dbReference>
<dbReference type="Pfam" id="PF23105">
    <property type="entry name" value="EGF_integrin"/>
    <property type="match status" value="2"/>
</dbReference>
<evidence type="ECO:0000256" key="7">
    <source>
        <dbReference type="ARBA" id="ARBA00022723"/>
    </source>
</evidence>
<feature type="signal peptide" evidence="21">
    <location>
        <begin position="1"/>
        <end position="34"/>
    </location>
</feature>
<keyword evidence="16" id="KW-1015">Disulfide bond</keyword>
<evidence type="ECO:0000256" key="10">
    <source>
        <dbReference type="ARBA" id="ARBA00022837"/>
    </source>
</evidence>
<dbReference type="InterPro" id="IPR015812">
    <property type="entry name" value="Integrin_bsu"/>
</dbReference>
<evidence type="ECO:0000259" key="22">
    <source>
        <dbReference type="SMART" id="SM00187"/>
    </source>
</evidence>
<dbReference type="GO" id="GO:0008305">
    <property type="term" value="C:integrin complex"/>
    <property type="evidence" value="ECO:0007669"/>
    <property type="project" value="TreeGrafter"/>
</dbReference>
<dbReference type="GO" id="GO:0033627">
    <property type="term" value="P:cell adhesion mediated by integrin"/>
    <property type="evidence" value="ECO:0007669"/>
    <property type="project" value="TreeGrafter"/>
</dbReference>
<evidence type="ECO:0000259" key="23">
    <source>
        <dbReference type="SMART" id="SM01241"/>
    </source>
</evidence>
<dbReference type="GO" id="GO:0036477">
    <property type="term" value="C:somatodendritic compartment"/>
    <property type="evidence" value="ECO:0007669"/>
    <property type="project" value="UniProtKB-ARBA"/>
</dbReference>
<evidence type="ECO:0000256" key="15">
    <source>
        <dbReference type="ARBA" id="ARBA00023136"/>
    </source>
</evidence>
<dbReference type="Pfam" id="PF07965">
    <property type="entry name" value="Integrin_B_tail"/>
    <property type="match status" value="1"/>
</dbReference>
<dbReference type="InterPro" id="IPR033760">
    <property type="entry name" value="Integrin_beta_N"/>
</dbReference>
<organism evidence="25 26">
    <name type="scientific">Globodera rostochiensis</name>
    <name type="common">Golden nematode worm</name>
    <name type="synonym">Heterodera rostochiensis</name>
    <dbReference type="NCBI Taxonomy" id="31243"/>
    <lineage>
        <taxon>Eukaryota</taxon>
        <taxon>Metazoa</taxon>
        <taxon>Ecdysozoa</taxon>
        <taxon>Nematoda</taxon>
        <taxon>Chromadorea</taxon>
        <taxon>Rhabditida</taxon>
        <taxon>Tylenchina</taxon>
        <taxon>Tylenchomorpha</taxon>
        <taxon>Tylenchoidea</taxon>
        <taxon>Heteroderidae</taxon>
        <taxon>Heteroderinae</taxon>
        <taxon>Globodera</taxon>
    </lineage>
</organism>
<comment type="similarity">
    <text evidence="2 19">Belongs to the integrin beta chain family.</text>
</comment>
<dbReference type="InterPro" id="IPR014836">
    <property type="entry name" value="Integrin_bsu_cyt_dom"/>
</dbReference>
<dbReference type="GO" id="GO:0051130">
    <property type="term" value="P:positive regulation of cellular component organization"/>
    <property type="evidence" value="ECO:0007669"/>
    <property type="project" value="UniProtKB-ARBA"/>
</dbReference>
<proteinExistence type="inferred from homology"/>
<evidence type="ECO:0000313" key="25">
    <source>
        <dbReference type="Proteomes" id="UP000887572"/>
    </source>
</evidence>
<keyword evidence="4" id="KW-0245">EGF-like domain</keyword>
<evidence type="ECO:0000256" key="1">
    <source>
        <dbReference type="ARBA" id="ARBA00004591"/>
    </source>
</evidence>
<dbReference type="GO" id="GO:0046872">
    <property type="term" value="F:metal ion binding"/>
    <property type="evidence" value="ECO:0007669"/>
    <property type="project" value="UniProtKB-KW"/>
</dbReference>
<dbReference type="GO" id="GO:0002164">
    <property type="term" value="P:larval development"/>
    <property type="evidence" value="ECO:0007669"/>
    <property type="project" value="UniProtKB-ARBA"/>
</dbReference>
<dbReference type="GO" id="GO:0009986">
    <property type="term" value="C:cell surface"/>
    <property type="evidence" value="ECO:0007669"/>
    <property type="project" value="TreeGrafter"/>
</dbReference>
<evidence type="ECO:0000256" key="19">
    <source>
        <dbReference type="RuleBase" id="RU000633"/>
    </source>
</evidence>
<keyword evidence="8 21" id="KW-0732">Signal</keyword>
<evidence type="ECO:0000256" key="16">
    <source>
        <dbReference type="ARBA" id="ARBA00023157"/>
    </source>
</evidence>
<dbReference type="InterPro" id="IPR040622">
    <property type="entry name" value="EGF_integrin_1"/>
</dbReference>
<dbReference type="InterPro" id="IPR002369">
    <property type="entry name" value="Integrin_bsu_VWA"/>
</dbReference>
<dbReference type="Pfam" id="PF00362">
    <property type="entry name" value="Integrin_beta"/>
    <property type="match status" value="1"/>
</dbReference>
<dbReference type="Pfam" id="PF07974">
    <property type="entry name" value="EGF_2"/>
    <property type="match status" value="1"/>
</dbReference>
<dbReference type="FunFam" id="1.20.5.100:FF:000002">
    <property type="entry name" value="Integrin beta"/>
    <property type="match status" value="1"/>
</dbReference>
<keyword evidence="25" id="KW-1185">Reference proteome</keyword>
<evidence type="ECO:0000256" key="20">
    <source>
        <dbReference type="SAM" id="Phobius"/>
    </source>
</evidence>
<dbReference type="GO" id="GO:0030016">
    <property type="term" value="C:myofibril"/>
    <property type="evidence" value="ECO:0007669"/>
    <property type="project" value="UniProtKB-ARBA"/>
</dbReference>
<keyword evidence="18" id="KW-0325">Glycoprotein</keyword>
<dbReference type="SUPFAM" id="SSF103575">
    <property type="entry name" value="Plexin repeat"/>
    <property type="match status" value="1"/>
</dbReference>
<dbReference type="Pfam" id="PF08725">
    <property type="entry name" value="Integrin_b_cyt"/>
    <property type="match status" value="1"/>
</dbReference>
<dbReference type="GO" id="GO:0098609">
    <property type="term" value="P:cell-cell adhesion"/>
    <property type="evidence" value="ECO:0007669"/>
    <property type="project" value="TreeGrafter"/>
</dbReference>
<keyword evidence="17" id="KW-0675">Receptor</keyword>
<dbReference type="FunFam" id="2.10.25.10:FF:000098">
    <property type="entry name" value="Integrin beta"/>
    <property type="match status" value="1"/>
</dbReference>
<keyword evidence="11" id="KW-0460">Magnesium</keyword>
<evidence type="ECO:0000259" key="24">
    <source>
        <dbReference type="SMART" id="SM01242"/>
    </source>
</evidence>
<evidence type="ECO:0000256" key="21">
    <source>
        <dbReference type="SAM" id="SignalP"/>
    </source>
</evidence>
<dbReference type="FunFam" id="2.10.25.10:FF:000155">
    <property type="entry name" value="Integrin beta"/>
    <property type="match status" value="1"/>
</dbReference>
<keyword evidence="6 19" id="KW-0812">Transmembrane</keyword>
<dbReference type="Gene3D" id="2.10.25.10">
    <property type="entry name" value="Laminin"/>
    <property type="match status" value="4"/>
</dbReference>
<dbReference type="PROSITE" id="PS00243">
    <property type="entry name" value="I_EGF_1"/>
    <property type="match status" value="1"/>
</dbReference>
<evidence type="ECO:0000256" key="4">
    <source>
        <dbReference type="ARBA" id="ARBA00022536"/>
    </source>
</evidence>
<evidence type="ECO:0000256" key="3">
    <source>
        <dbReference type="ARBA" id="ARBA00022475"/>
    </source>
</evidence>
<dbReference type="SMART" id="SM00187">
    <property type="entry name" value="INB"/>
    <property type="match status" value="1"/>
</dbReference>
<dbReference type="GO" id="GO:0051094">
    <property type="term" value="P:positive regulation of developmental process"/>
    <property type="evidence" value="ECO:0007669"/>
    <property type="project" value="UniProtKB-ARBA"/>
</dbReference>
<keyword evidence="3" id="KW-1003">Cell membrane</keyword>
<dbReference type="Gene3D" id="1.20.5.100">
    <property type="entry name" value="Cytochrome c1, transmembrane anchor, C-terminal"/>
    <property type="match status" value="1"/>
</dbReference>
<dbReference type="GO" id="GO:0016328">
    <property type="term" value="C:lateral plasma membrane"/>
    <property type="evidence" value="ECO:0007669"/>
    <property type="project" value="UniProtKB-SubCell"/>
</dbReference>
<dbReference type="Gene3D" id="4.10.1240.30">
    <property type="match status" value="1"/>
</dbReference>
<keyword evidence="7" id="KW-0479">Metal-binding</keyword>
<dbReference type="SUPFAM" id="SSF69179">
    <property type="entry name" value="Integrin domains"/>
    <property type="match status" value="1"/>
</dbReference>
<dbReference type="GO" id="GO:0005925">
    <property type="term" value="C:focal adhesion"/>
    <property type="evidence" value="ECO:0007669"/>
    <property type="project" value="TreeGrafter"/>
</dbReference>
<evidence type="ECO:0000256" key="9">
    <source>
        <dbReference type="ARBA" id="ARBA00022737"/>
    </source>
</evidence>
<evidence type="ECO:0000256" key="5">
    <source>
        <dbReference type="ARBA" id="ARBA00022553"/>
    </source>
</evidence>
<evidence type="ECO:0000256" key="18">
    <source>
        <dbReference type="ARBA" id="ARBA00023180"/>
    </source>
</evidence>
<dbReference type="SUPFAM" id="SSF53300">
    <property type="entry name" value="vWA-like"/>
    <property type="match status" value="1"/>
</dbReference>
<protein>
    <recommendedName>
        <fullName evidence="19">Integrin beta</fullName>
    </recommendedName>
</protein>
<reference evidence="26" key="1">
    <citation type="submission" date="2022-11" db="UniProtKB">
        <authorList>
            <consortium name="WormBaseParasite"/>
        </authorList>
    </citation>
    <scope>IDENTIFICATION</scope>
</reference>
<dbReference type="FunFam" id="2.10.25.10:FF:000304">
    <property type="entry name" value="Integrin beta"/>
    <property type="match status" value="1"/>
</dbReference>
<evidence type="ECO:0000256" key="6">
    <source>
        <dbReference type="ARBA" id="ARBA00022692"/>
    </source>
</evidence>